<dbReference type="Proteomes" id="UP000215694">
    <property type="component" value="Unassembled WGS sequence"/>
</dbReference>
<dbReference type="RefSeq" id="WP_094369563.1">
    <property type="nucleotide sequence ID" value="NZ_NOJY02000111.1"/>
</dbReference>
<evidence type="ECO:0000256" key="2">
    <source>
        <dbReference type="ARBA" id="ARBA00023125"/>
    </source>
</evidence>
<evidence type="ECO:0000313" key="5">
    <source>
        <dbReference type="EMBL" id="RDY25154.1"/>
    </source>
</evidence>
<dbReference type="GO" id="GO:0043590">
    <property type="term" value="C:bacterial nucleoid"/>
    <property type="evidence" value="ECO:0007669"/>
    <property type="project" value="UniProtKB-UniRule"/>
</dbReference>
<comment type="similarity">
    <text evidence="3">Belongs to the YbaB/EbfC family.</text>
</comment>
<name>A0A371IXE6_9FIRM</name>
<evidence type="ECO:0000256" key="4">
    <source>
        <dbReference type="SAM" id="Coils"/>
    </source>
</evidence>
<reference evidence="5 6" key="1">
    <citation type="journal article" date="2017" name="Genome Announc.">
        <title>Draft Genome Sequence of Romboutsia weinsteinii sp. nov. Strain CCRI-19649(T) Isolated from Surface Water.</title>
        <authorList>
            <person name="Maheux A.F."/>
            <person name="Boudreau D.K."/>
            <person name="Berube E."/>
            <person name="Boissinot M."/>
            <person name="Cantin P."/>
            <person name="Raymond F."/>
            <person name="Corbeil J."/>
            <person name="Omar R.F."/>
            <person name="Bergeron M.G."/>
        </authorList>
    </citation>
    <scope>NUCLEOTIDE SEQUENCE [LARGE SCALE GENOMIC DNA]</scope>
    <source>
        <strain evidence="5 6">CCRI-19649</strain>
    </source>
</reference>
<dbReference type="PIRSF" id="PIRSF004555">
    <property type="entry name" value="UCP004555"/>
    <property type="match status" value="1"/>
</dbReference>
<dbReference type="FunFam" id="3.30.1310.10:FF:000002">
    <property type="entry name" value="Nucleoid-associated protein IKC_06587"/>
    <property type="match status" value="1"/>
</dbReference>
<keyword evidence="1 3" id="KW-0963">Cytoplasm</keyword>
<dbReference type="AlphaFoldDB" id="A0A371IXE6"/>
<keyword evidence="2 3" id="KW-0238">DNA-binding</keyword>
<sequence>MAKKGFGGGMMPGNMNNLLKQAQKMQENMQKMQEELETKEVEASVGGGAVTVKVNGKKEVLDITIKPEVVDPDDIEMLQDLVLSAVNQALRSVDDMQSNQMNKVTGGMNIPGLF</sequence>
<dbReference type="PANTHER" id="PTHR33449:SF1">
    <property type="entry name" value="NUCLEOID-ASSOCIATED PROTEIN YBAB"/>
    <property type="match status" value="1"/>
</dbReference>
<comment type="subcellular location">
    <subcellularLocation>
        <location evidence="3">Cytoplasm</location>
        <location evidence="3">Nucleoid</location>
    </subcellularLocation>
</comment>
<organism evidence="5 6">
    <name type="scientific">Romboutsia weinsteinii</name>
    <dbReference type="NCBI Taxonomy" id="2020949"/>
    <lineage>
        <taxon>Bacteria</taxon>
        <taxon>Bacillati</taxon>
        <taxon>Bacillota</taxon>
        <taxon>Clostridia</taxon>
        <taxon>Peptostreptococcales</taxon>
        <taxon>Peptostreptococcaceae</taxon>
        <taxon>Romboutsia</taxon>
    </lineage>
</organism>
<dbReference type="Pfam" id="PF02575">
    <property type="entry name" value="YbaB_DNA_bd"/>
    <property type="match status" value="1"/>
</dbReference>
<keyword evidence="4" id="KW-0175">Coiled coil</keyword>
<dbReference type="HAMAP" id="MF_00274">
    <property type="entry name" value="DNA_YbaB_EbfC"/>
    <property type="match status" value="1"/>
</dbReference>
<gene>
    <name evidence="5" type="ORF">CHL78_019690</name>
</gene>
<dbReference type="PANTHER" id="PTHR33449">
    <property type="entry name" value="NUCLEOID-ASSOCIATED PROTEIN YBAB"/>
    <property type="match status" value="1"/>
</dbReference>
<feature type="coiled-coil region" evidence="4">
    <location>
        <begin position="15"/>
        <end position="42"/>
    </location>
</feature>
<evidence type="ECO:0000256" key="3">
    <source>
        <dbReference type="HAMAP-Rule" id="MF_00274"/>
    </source>
</evidence>
<dbReference type="SUPFAM" id="SSF82607">
    <property type="entry name" value="YbaB-like"/>
    <property type="match status" value="1"/>
</dbReference>
<protein>
    <recommendedName>
        <fullName evidence="3">Nucleoid-associated protein CHL78_019690</fullName>
    </recommendedName>
</protein>
<dbReference type="InterPro" id="IPR004401">
    <property type="entry name" value="YbaB/EbfC"/>
</dbReference>
<accession>A0A371IXE6</accession>
<dbReference type="OrthoDB" id="9795263at2"/>
<comment type="function">
    <text evidence="3">Binds to DNA and alters its conformation. May be involved in regulation of gene expression, nucleoid organization and DNA protection.</text>
</comment>
<evidence type="ECO:0000256" key="1">
    <source>
        <dbReference type="ARBA" id="ARBA00022490"/>
    </source>
</evidence>
<dbReference type="GO" id="GO:0005829">
    <property type="term" value="C:cytosol"/>
    <property type="evidence" value="ECO:0007669"/>
    <property type="project" value="TreeGrafter"/>
</dbReference>
<dbReference type="Gene3D" id="3.30.1310.10">
    <property type="entry name" value="Nucleoid-associated protein YbaB-like domain"/>
    <property type="match status" value="1"/>
</dbReference>
<comment type="caution">
    <text evidence="5">The sequence shown here is derived from an EMBL/GenBank/DDBJ whole genome shotgun (WGS) entry which is preliminary data.</text>
</comment>
<dbReference type="InterPro" id="IPR036894">
    <property type="entry name" value="YbaB-like_sf"/>
</dbReference>
<dbReference type="GO" id="GO:0003677">
    <property type="term" value="F:DNA binding"/>
    <property type="evidence" value="ECO:0007669"/>
    <property type="project" value="UniProtKB-UniRule"/>
</dbReference>
<dbReference type="EMBL" id="NOJY02000111">
    <property type="protein sequence ID" value="RDY25154.1"/>
    <property type="molecule type" value="Genomic_DNA"/>
</dbReference>
<proteinExistence type="inferred from homology"/>
<dbReference type="NCBIfam" id="TIGR00103">
    <property type="entry name" value="DNA_YbaB_EbfC"/>
    <property type="match status" value="1"/>
</dbReference>
<keyword evidence="6" id="KW-1185">Reference proteome</keyword>
<comment type="subunit">
    <text evidence="3">Homodimer.</text>
</comment>
<evidence type="ECO:0000313" key="6">
    <source>
        <dbReference type="Proteomes" id="UP000215694"/>
    </source>
</evidence>